<dbReference type="InterPro" id="IPR036365">
    <property type="entry name" value="PGBD-like_sf"/>
</dbReference>
<dbReference type="PROSITE" id="PS51642">
    <property type="entry name" value="HEMOPEXIN_2"/>
    <property type="match status" value="3"/>
</dbReference>
<dbReference type="InterPro" id="IPR002477">
    <property type="entry name" value="Peptidoglycan-bd-like"/>
</dbReference>
<sequence>MRASDNVSRLREFLIDAPCLVPGETEEKKHVTGMELGLLLWMMSTLTGITSAVLEQYRAVDWLSRYGYLPPPDPRTSRMQTKEGLEKAIRVMQRFGGVQETGVLDNETLKLMSMPRCSLPDIIGNEDRLRRRKKRYALSGLKWHKTDLTWSVHSYPSPSRSPGLSGDSGRLVDSLLTRAFKAWSDAAPLNFRQLQSDSEGVATEGDIRVTFARMLHDDGYPFDGQGGTLAHAFFPGRDVVAGDTHFDDDEIWSYRGDSGSTDLFTVAVHEFGHALGLSHSSSDPSIMRPYYQGAVGDVANFQLTIDDKLAIQQIYGVSDGGPPGGVDPDLPRLPSPSPPRPTRPSDPLFKERCEGGFDAVANIRGEVFFFKGNRFWRTKRDGSLVSLNPALIGNFWIGLPPGTNKVDAVYERKSDSSIIFFIGPQYWVFRDTLAQSGYPRPLSDWGMKTKSGGAVERVDAAFVWAHNGKTYLFSDGEFWRFDESPKDQKGTMQPEQGYPRNNSLWGGVPPHMDDIISWGKGDAYFFKDNLYWVLKKGGLNQEVVMSKSIAVDWLRCPAPPVTSTPRIPKECSCDLKGSSSFLRSSWLLLISAVLIIHEFVRK</sequence>
<evidence type="ECO:0000256" key="8">
    <source>
        <dbReference type="ARBA" id="ARBA00023049"/>
    </source>
</evidence>
<feature type="binding site" evidence="12">
    <location>
        <position position="407"/>
    </location>
    <ligand>
        <name>Ca(2+)</name>
        <dbReference type="ChEBI" id="CHEBI:29108"/>
        <label>4</label>
    </ligand>
</feature>
<feature type="binding site" evidence="12">
    <location>
        <position position="245"/>
    </location>
    <ligand>
        <name>Zn(2+)</name>
        <dbReference type="ChEBI" id="CHEBI:29105"/>
        <label>1</label>
    </ligand>
</feature>
<feature type="binding site" evidence="12">
    <location>
        <position position="216"/>
    </location>
    <ligand>
        <name>Zn(2+)</name>
        <dbReference type="ChEBI" id="CHEBI:29105"/>
        <label>1</label>
    </ligand>
</feature>
<keyword evidence="17" id="KW-1185">Reference proteome</keyword>
<evidence type="ECO:0000256" key="4">
    <source>
        <dbReference type="ARBA" id="ARBA00022737"/>
    </source>
</evidence>
<dbReference type="SMART" id="SM00235">
    <property type="entry name" value="ZnMc"/>
    <property type="match status" value="1"/>
</dbReference>
<keyword evidence="4" id="KW-0677">Repeat</keyword>
<dbReference type="InterPro" id="IPR036375">
    <property type="entry name" value="Hemopexin-like_dom_sf"/>
</dbReference>
<dbReference type="OrthoDB" id="406838at2759"/>
<feature type="binding site" evidence="12">
    <location>
        <position position="461"/>
    </location>
    <ligand>
        <name>Ca(2+)</name>
        <dbReference type="ChEBI" id="CHEBI:29108"/>
        <label>5</label>
    </ligand>
</feature>
<protein>
    <submittedName>
        <fullName evidence="18">Matrix metalloproteinase-25 isoform X1</fullName>
    </submittedName>
</protein>
<evidence type="ECO:0000256" key="14">
    <source>
        <dbReference type="PROSITE-ProRule" id="PRU01011"/>
    </source>
</evidence>
<dbReference type="GO" id="GO:0031012">
    <property type="term" value="C:extracellular matrix"/>
    <property type="evidence" value="ECO:0007669"/>
    <property type="project" value="InterPro"/>
</dbReference>
<dbReference type="InterPro" id="IPR033739">
    <property type="entry name" value="M10A_MMP"/>
</dbReference>
<dbReference type="Pfam" id="PF00045">
    <property type="entry name" value="Hemopexin"/>
    <property type="match status" value="3"/>
</dbReference>
<dbReference type="GO" id="GO:0008270">
    <property type="term" value="F:zinc ion binding"/>
    <property type="evidence" value="ECO:0007669"/>
    <property type="project" value="InterPro"/>
</dbReference>
<feature type="binding site" evidence="12">
    <location>
        <position position="231"/>
    </location>
    <ligand>
        <name>Zn(2+)</name>
        <dbReference type="ChEBI" id="CHEBI:29105"/>
        <label>1</label>
    </ligand>
</feature>
<dbReference type="PANTHER" id="PTHR10201:SF287">
    <property type="entry name" value="MATRIX METALLOPEPTIDASE 25B-RELATED"/>
    <property type="match status" value="1"/>
</dbReference>
<feature type="binding site" evidence="12">
    <location>
        <position position="243"/>
    </location>
    <ligand>
        <name>Ca(2+)</name>
        <dbReference type="ChEBI" id="CHEBI:29108"/>
        <label>2</label>
    </ligand>
</feature>
<accession>A0A6P8UFI2</accession>
<proteinExistence type="inferred from homology"/>
<dbReference type="CDD" id="cd04278">
    <property type="entry name" value="ZnMc_MMP"/>
    <property type="match status" value="1"/>
</dbReference>
<feature type="binding site" evidence="11">
    <location>
        <position position="273"/>
    </location>
    <ligand>
        <name>Zn(2+)</name>
        <dbReference type="ChEBI" id="CHEBI:29105"/>
        <label>2</label>
        <note>catalytic</note>
    </ligand>
</feature>
<evidence type="ECO:0000256" key="15">
    <source>
        <dbReference type="SAM" id="MobiDB-lite"/>
    </source>
</evidence>
<comment type="similarity">
    <text evidence="1">Belongs to the peptidase M10A family.</text>
</comment>
<organism evidence="17 18">
    <name type="scientific">Gymnodraco acuticeps</name>
    <name type="common">Antarctic dragonfish</name>
    <dbReference type="NCBI Taxonomy" id="8218"/>
    <lineage>
        <taxon>Eukaryota</taxon>
        <taxon>Metazoa</taxon>
        <taxon>Chordata</taxon>
        <taxon>Craniata</taxon>
        <taxon>Vertebrata</taxon>
        <taxon>Euteleostomi</taxon>
        <taxon>Actinopterygii</taxon>
        <taxon>Neopterygii</taxon>
        <taxon>Teleostei</taxon>
        <taxon>Neoteleostei</taxon>
        <taxon>Acanthomorphata</taxon>
        <taxon>Eupercaria</taxon>
        <taxon>Perciformes</taxon>
        <taxon>Notothenioidei</taxon>
        <taxon>Bathydraconidae</taxon>
        <taxon>Gymnodraco</taxon>
    </lineage>
</organism>
<evidence type="ECO:0000256" key="10">
    <source>
        <dbReference type="PIRSR" id="PIRSR001191-1"/>
    </source>
</evidence>
<dbReference type="CDD" id="cd00094">
    <property type="entry name" value="HX"/>
    <property type="match status" value="1"/>
</dbReference>
<dbReference type="InterPro" id="IPR001818">
    <property type="entry name" value="Pept_M10_metallopeptidase"/>
</dbReference>
<keyword evidence="6 11" id="KW-0862">Zinc</keyword>
<dbReference type="InParanoid" id="A0A6P8UFI2"/>
<keyword evidence="7 12" id="KW-0106">Calcium</keyword>
<dbReference type="PANTHER" id="PTHR10201">
    <property type="entry name" value="MATRIX METALLOPROTEINASE"/>
    <property type="match status" value="1"/>
</dbReference>
<feature type="repeat" description="Hemopexin" evidence="14">
    <location>
        <begin position="403"/>
        <end position="449"/>
    </location>
</feature>
<evidence type="ECO:0000256" key="9">
    <source>
        <dbReference type="ARBA" id="ARBA00023145"/>
    </source>
</evidence>
<feature type="active site" evidence="10">
    <location>
        <position position="270"/>
    </location>
</feature>
<dbReference type="KEGG" id="gacu:117544960"/>
<feature type="binding site" evidence="12">
    <location>
        <position position="250"/>
    </location>
    <ligand>
        <name>Ca(2+)</name>
        <dbReference type="ChEBI" id="CHEBI:29108"/>
        <label>3</label>
    </ligand>
</feature>
<feature type="binding site" evidence="12">
    <location>
        <position position="250"/>
    </location>
    <ligand>
        <name>Ca(2+)</name>
        <dbReference type="ChEBI" id="CHEBI:29108"/>
        <label>1</label>
    </ligand>
</feature>
<feature type="repeat" description="Hemopexin" evidence="14">
    <location>
        <begin position="455"/>
        <end position="509"/>
    </location>
</feature>
<evidence type="ECO:0000256" key="6">
    <source>
        <dbReference type="ARBA" id="ARBA00022833"/>
    </source>
</evidence>
<feature type="binding site" evidence="12">
    <location>
        <position position="247"/>
    </location>
    <ligand>
        <name>Ca(2+)</name>
        <dbReference type="ChEBI" id="CHEBI:29108"/>
        <label>3</label>
    </ligand>
</feature>
<feature type="compositionally biased region" description="Pro residues" evidence="15">
    <location>
        <begin position="331"/>
        <end position="344"/>
    </location>
</feature>
<feature type="binding site" evidence="12">
    <location>
        <position position="223"/>
    </location>
    <ligand>
        <name>Ca(2+)</name>
        <dbReference type="ChEBI" id="CHEBI:29108"/>
        <label>3</label>
    </ligand>
</feature>
<evidence type="ECO:0000313" key="18">
    <source>
        <dbReference type="RefSeq" id="XP_034070400.1"/>
    </source>
</evidence>
<evidence type="ECO:0000313" key="17">
    <source>
        <dbReference type="Proteomes" id="UP000515161"/>
    </source>
</evidence>
<dbReference type="InterPro" id="IPR021190">
    <property type="entry name" value="Pept_M10A"/>
</dbReference>
<dbReference type="SUPFAM" id="SSF47090">
    <property type="entry name" value="PGBD-like"/>
    <property type="match status" value="1"/>
</dbReference>
<dbReference type="FunCoup" id="A0A6P8UFI2">
    <property type="interactions" value="175"/>
</dbReference>
<dbReference type="SUPFAM" id="SSF50923">
    <property type="entry name" value="Hemopexin-like domain"/>
    <property type="match status" value="1"/>
</dbReference>
<dbReference type="PRINTS" id="PR00138">
    <property type="entry name" value="MATRIXIN"/>
</dbReference>
<feature type="binding site" evidence="12">
    <location>
        <position position="248"/>
    </location>
    <ligand>
        <name>Ca(2+)</name>
        <dbReference type="ChEBI" id="CHEBI:29108"/>
        <label>1</label>
    </ligand>
</feature>
<name>A0A6P8UFI2_GYMAC</name>
<dbReference type="SMART" id="SM00120">
    <property type="entry name" value="HX"/>
    <property type="match status" value="4"/>
</dbReference>
<feature type="binding site" evidence="12">
    <location>
        <position position="224"/>
    </location>
    <ligand>
        <name>Ca(2+)</name>
        <dbReference type="ChEBI" id="CHEBI:29108"/>
        <label>3</label>
    </ligand>
</feature>
<feature type="region of interest" description="Disordered" evidence="15">
    <location>
        <begin position="320"/>
        <end position="347"/>
    </location>
</feature>
<dbReference type="Pfam" id="PF00413">
    <property type="entry name" value="Peptidase_M10"/>
    <property type="match status" value="1"/>
</dbReference>
<feature type="repeat" description="Hemopexin" evidence="14">
    <location>
        <begin position="354"/>
        <end position="399"/>
    </location>
</feature>
<dbReference type="FunFam" id="3.40.390.10:FF:000068">
    <property type="entry name" value="Predicted protein"/>
    <property type="match status" value="1"/>
</dbReference>
<reference evidence="18" key="1">
    <citation type="submission" date="2025-08" db="UniProtKB">
        <authorList>
            <consortium name="RefSeq"/>
        </authorList>
    </citation>
    <scope>IDENTIFICATION</scope>
</reference>
<dbReference type="RefSeq" id="XP_034070400.1">
    <property type="nucleotide sequence ID" value="XM_034214509.1"/>
</dbReference>
<dbReference type="InterPro" id="IPR024079">
    <property type="entry name" value="MetalloPept_cat_dom_sf"/>
</dbReference>
<feature type="binding site" evidence="12">
    <location>
        <position position="513"/>
    </location>
    <ligand>
        <name>Ca(2+)</name>
        <dbReference type="ChEBI" id="CHEBI:29108"/>
        <label>4</label>
    </ligand>
</feature>
<dbReference type="GO" id="GO:0030574">
    <property type="term" value="P:collagen catabolic process"/>
    <property type="evidence" value="ECO:0007669"/>
    <property type="project" value="TreeGrafter"/>
</dbReference>
<dbReference type="SUPFAM" id="SSF55486">
    <property type="entry name" value="Metalloproteases ('zincins'), catalytic domain"/>
    <property type="match status" value="1"/>
</dbReference>
<feature type="binding site" description="in inhibited form" evidence="12">
    <location>
        <position position="117"/>
    </location>
    <ligand>
        <name>Zn(2+)</name>
        <dbReference type="ChEBI" id="CHEBI:29105"/>
        <label>2</label>
        <note>catalytic</note>
    </ligand>
</feature>
<keyword evidence="9" id="KW-0865">Zymogen</keyword>
<dbReference type="GeneID" id="117544960"/>
<dbReference type="GO" id="GO:0005615">
    <property type="term" value="C:extracellular space"/>
    <property type="evidence" value="ECO:0007669"/>
    <property type="project" value="TreeGrafter"/>
</dbReference>
<feature type="domain" description="Peptidase metallopeptidase" evidence="16">
    <location>
        <begin position="139"/>
        <end position="317"/>
    </location>
</feature>
<evidence type="ECO:0000259" key="16">
    <source>
        <dbReference type="SMART" id="SM00235"/>
    </source>
</evidence>
<dbReference type="Pfam" id="PF01471">
    <property type="entry name" value="PG_binding_1"/>
    <property type="match status" value="1"/>
</dbReference>
<dbReference type="InterPro" id="IPR006026">
    <property type="entry name" value="Peptidase_Metallo"/>
</dbReference>
<dbReference type="GO" id="GO:0030198">
    <property type="term" value="P:extracellular matrix organization"/>
    <property type="evidence" value="ECO:0007669"/>
    <property type="project" value="TreeGrafter"/>
</dbReference>
<feature type="binding site" evidence="11">
    <location>
        <position position="279"/>
    </location>
    <ligand>
        <name>Zn(2+)</name>
        <dbReference type="ChEBI" id="CHEBI:29105"/>
        <label>2</label>
        <note>catalytic</note>
    </ligand>
</feature>
<dbReference type="GO" id="GO:0004222">
    <property type="term" value="F:metalloendopeptidase activity"/>
    <property type="evidence" value="ECO:0007669"/>
    <property type="project" value="InterPro"/>
</dbReference>
<dbReference type="Gene3D" id="2.110.10.10">
    <property type="entry name" value="Hemopexin-like domain"/>
    <property type="match status" value="1"/>
</dbReference>
<comment type="cofactor">
    <cofactor evidence="12">
        <name>Ca(2+)</name>
        <dbReference type="ChEBI" id="CHEBI:29108"/>
    </cofactor>
    <text evidence="12">Can bind about 5 Ca(2+) ions per subunit.</text>
</comment>
<evidence type="ECO:0000256" key="1">
    <source>
        <dbReference type="ARBA" id="ARBA00010370"/>
    </source>
</evidence>
<feature type="modified residue" description="Phosphotyrosine; by PKDCC" evidence="13">
    <location>
        <position position="438"/>
    </location>
</feature>
<keyword evidence="8 18" id="KW-0482">Metalloprotease</keyword>
<comment type="cofactor">
    <cofactor evidence="12">
        <name>Zn(2+)</name>
        <dbReference type="ChEBI" id="CHEBI:29105"/>
    </cofactor>
    <text evidence="12">Binds 2 Zn(2+) ions per subunit.</text>
</comment>
<evidence type="ECO:0000256" key="2">
    <source>
        <dbReference type="ARBA" id="ARBA00022670"/>
    </source>
</evidence>
<evidence type="ECO:0000256" key="12">
    <source>
        <dbReference type="PIRSR" id="PIRSR621190-2"/>
    </source>
</evidence>
<feature type="binding site" evidence="12">
    <location>
        <position position="287"/>
    </location>
    <ligand>
        <name>Zn(2+)</name>
        <dbReference type="ChEBI" id="CHEBI:29105"/>
        <label>2</label>
        <note>catalytic</note>
    </ligand>
</feature>
<dbReference type="FunFam" id="2.110.10.10:FF:000018">
    <property type="entry name" value="Matrix metallopeptidase 25b"/>
    <property type="match status" value="1"/>
</dbReference>
<dbReference type="InterPro" id="IPR000585">
    <property type="entry name" value="Hemopexin-like_dom"/>
</dbReference>
<evidence type="ECO:0000256" key="7">
    <source>
        <dbReference type="ARBA" id="ARBA00022837"/>
    </source>
</evidence>
<evidence type="ECO:0000256" key="3">
    <source>
        <dbReference type="ARBA" id="ARBA00022723"/>
    </source>
</evidence>
<dbReference type="AlphaFoldDB" id="A0A6P8UFI2"/>
<dbReference type="InterPro" id="IPR018487">
    <property type="entry name" value="Hemopexin-like_repeat"/>
</dbReference>
<keyword evidence="2" id="KW-0645">Protease</keyword>
<dbReference type="GO" id="GO:0006508">
    <property type="term" value="P:proteolysis"/>
    <property type="evidence" value="ECO:0007669"/>
    <property type="project" value="UniProtKB-KW"/>
</dbReference>
<dbReference type="CTD" id="100333601"/>
<feature type="binding site" evidence="12">
    <location>
        <position position="358"/>
    </location>
    <ligand>
        <name>Ca(2+)</name>
        <dbReference type="ChEBI" id="CHEBI:29108"/>
        <label>4</label>
    </ligand>
</feature>
<keyword evidence="5" id="KW-0378">Hydrolase</keyword>
<feature type="binding site" evidence="12">
    <location>
        <position position="218"/>
    </location>
    <ligand>
        <name>Zn(2+)</name>
        <dbReference type="ChEBI" id="CHEBI:29105"/>
        <label>1</label>
    </ligand>
</feature>
<gene>
    <name evidence="18" type="primary">mmp25b</name>
</gene>
<dbReference type="Gene3D" id="3.40.390.10">
    <property type="entry name" value="Collagenase (Catalytic Domain)"/>
    <property type="match status" value="1"/>
</dbReference>
<evidence type="ECO:0000256" key="13">
    <source>
        <dbReference type="PIRSR" id="PIRSR621190-4"/>
    </source>
</evidence>
<keyword evidence="3 11" id="KW-0479">Metal-binding</keyword>
<dbReference type="PIRSF" id="PIRSF001191">
    <property type="entry name" value="Peptidase_M10A_matrix"/>
    <property type="match status" value="1"/>
</dbReference>
<evidence type="ECO:0000256" key="5">
    <source>
        <dbReference type="ARBA" id="ARBA00022801"/>
    </source>
</evidence>
<evidence type="ECO:0000256" key="11">
    <source>
        <dbReference type="PIRSR" id="PIRSR001191-2"/>
    </source>
</evidence>
<dbReference type="Proteomes" id="UP000515161">
    <property type="component" value="Unplaced"/>
</dbReference>
<feature type="binding site" evidence="11">
    <location>
        <position position="269"/>
    </location>
    <ligand>
        <name>Zn(2+)</name>
        <dbReference type="ChEBI" id="CHEBI:29105"/>
        <label>2</label>
        <note>catalytic</note>
    </ligand>
</feature>
<feature type="binding site" evidence="12">
    <location>
        <position position="206"/>
    </location>
    <ligand>
        <name>Ca(2+)</name>
        <dbReference type="ChEBI" id="CHEBI:29108"/>
        <label>2</label>
    </ligand>
</feature>